<feature type="domain" description="Peptidase M15C" evidence="1">
    <location>
        <begin position="28"/>
        <end position="62"/>
    </location>
</feature>
<protein>
    <submittedName>
        <fullName evidence="2">Capsule synthesis protein PGA_cap</fullName>
    </submittedName>
</protein>
<dbReference type="Proteomes" id="UP000184512">
    <property type="component" value="Unassembled WGS sequence"/>
</dbReference>
<organism evidence="2 3">
    <name type="scientific">Tessaracoccus bendigoensis DSM 12906</name>
    <dbReference type="NCBI Taxonomy" id="1123357"/>
    <lineage>
        <taxon>Bacteria</taxon>
        <taxon>Bacillati</taxon>
        <taxon>Actinomycetota</taxon>
        <taxon>Actinomycetes</taxon>
        <taxon>Propionibacteriales</taxon>
        <taxon>Propionibacteriaceae</taxon>
        <taxon>Tessaracoccus</taxon>
    </lineage>
</organism>
<dbReference type="SUPFAM" id="SSF55166">
    <property type="entry name" value="Hedgehog/DD-peptidase"/>
    <property type="match status" value="1"/>
</dbReference>
<evidence type="ECO:0000313" key="3">
    <source>
        <dbReference type="Proteomes" id="UP000184512"/>
    </source>
</evidence>
<dbReference type="Gene3D" id="3.30.1380.10">
    <property type="match status" value="1"/>
</dbReference>
<name>A0A1M6M946_9ACTN</name>
<gene>
    <name evidence="2" type="ORF">SAMN02745244_03289</name>
</gene>
<dbReference type="InterPro" id="IPR009045">
    <property type="entry name" value="Zn_M74/Hedgehog-like"/>
</dbReference>
<proteinExistence type="predicted"/>
<reference evidence="2 3" key="1">
    <citation type="submission" date="2016-11" db="EMBL/GenBank/DDBJ databases">
        <authorList>
            <person name="Jaros S."/>
            <person name="Januszkiewicz K."/>
            <person name="Wedrychowicz H."/>
        </authorList>
    </citation>
    <scope>NUCLEOTIDE SEQUENCE [LARGE SCALE GENOMIC DNA]</scope>
    <source>
        <strain evidence="2 3">DSM 12906</strain>
    </source>
</reference>
<evidence type="ECO:0000259" key="1">
    <source>
        <dbReference type="Pfam" id="PF13539"/>
    </source>
</evidence>
<dbReference type="Pfam" id="PF13539">
    <property type="entry name" value="Peptidase_M15_4"/>
    <property type="match status" value="1"/>
</dbReference>
<sequence length="64" mass="7027">MANNHACDYGVQGVLDTLDAAREDVPGCPGIIGREDAVTRAFTERGWIWGGTWMEPDYQHFSAA</sequence>
<dbReference type="GO" id="GO:0008233">
    <property type="term" value="F:peptidase activity"/>
    <property type="evidence" value="ECO:0007669"/>
    <property type="project" value="InterPro"/>
</dbReference>
<evidence type="ECO:0000313" key="2">
    <source>
        <dbReference type="EMBL" id="SHJ79988.1"/>
    </source>
</evidence>
<dbReference type="AlphaFoldDB" id="A0A1M6M946"/>
<dbReference type="EMBL" id="FQZG01000083">
    <property type="protein sequence ID" value="SHJ79988.1"/>
    <property type="molecule type" value="Genomic_DNA"/>
</dbReference>
<dbReference type="InterPro" id="IPR039561">
    <property type="entry name" value="Peptidase_M15C"/>
</dbReference>
<dbReference type="STRING" id="1123357.SAMN02745244_03289"/>
<keyword evidence="3" id="KW-1185">Reference proteome</keyword>
<accession>A0A1M6M946</accession>